<keyword evidence="1" id="KW-1133">Transmembrane helix</keyword>
<dbReference type="Proteomes" id="UP000315400">
    <property type="component" value="Unassembled WGS sequence"/>
</dbReference>
<dbReference type="EMBL" id="VIFK01000069">
    <property type="protein sequence ID" value="TQE99352.1"/>
    <property type="molecule type" value="Genomic_DNA"/>
</dbReference>
<organism evidence="2 3">
    <name type="scientific">Spiribacter salinus</name>
    <dbReference type="NCBI Taxonomy" id="1335746"/>
    <lineage>
        <taxon>Bacteria</taxon>
        <taxon>Pseudomonadati</taxon>
        <taxon>Pseudomonadota</taxon>
        <taxon>Gammaproteobacteria</taxon>
        <taxon>Chromatiales</taxon>
        <taxon>Ectothiorhodospiraceae</taxon>
        <taxon>Spiribacter</taxon>
    </lineage>
</organism>
<reference evidence="2 3" key="1">
    <citation type="submission" date="2019-06" db="EMBL/GenBank/DDBJ databases">
        <title>Metagenome assembled Genome of Spiribacter salinus SL48-SHIP from the microbial mat of Salt Lake 48 (Novosibirsk region, Russia).</title>
        <authorList>
            <person name="Shipova A."/>
            <person name="Rozanov A.S."/>
            <person name="Bryanskaya A.V."/>
            <person name="Peltek S.E."/>
        </authorList>
    </citation>
    <scope>NUCLEOTIDE SEQUENCE [LARGE SCALE GENOMIC DNA]</scope>
    <source>
        <strain evidence="2">SL48-SHIP-2</strain>
    </source>
</reference>
<feature type="transmembrane region" description="Helical" evidence="1">
    <location>
        <begin position="54"/>
        <end position="76"/>
    </location>
</feature>
<keyword evidence="1" id="KW-0472">Membrane</keyword>
<evidence type="ECO:0000313" key="2">
    <source>
        <dbReference type="EMBL" id="TQE99352.1"/>
    </source>
</evidence>
<evidence type="ECO:0000256" key="1">
    <source>
        <dbReference type="SAM" id="Phobius"/>
    </source>
</evidence>
<sequence>MGETANFVFWVMLLVAMLIYPVKQWIWTMSVRRLQRKLDRDLGADELTGQNRRAWVVGAFICLMFSFFFNAAMLGVPS</sequence>
<dbReference type="AlphaFoldDB" id="A0A540VRI2"/>
<keyword evidence="1" id="KW-0812">Transmembrane</keyword>
<comment type="caution">
    <text evidence="2">The sequence shown here is derived from an EMBL/GenBank/DDBJ whole genome shotgun (WGS) entry which is preliminary data.</text>
</comment>
<proteinExistence type="predicted"/>
<evidence type="ECO:0000313" key="3">
    <source>
        <dbReference type="Proteomes" id="UP000315400"/>
    </source>
</evidence>
<gene>
    <name evidence="2" type="ORF">FKY71_09090</name>
</gene>
<name>A0A540VRI2_9GAMM</name>
<accession>A0A540VRI2</accession>
<feature type="transmembrane region" description="Helical" evidence="1">
    <location>
        <begin position="6"/>
        <end position="27"/>
    </location>
</feature>
<protein>
    <submittedName>
        <fullName evidence="2">Uncharacterized protein</fullName>
    </submittedName>
</protein>